<name>A0A1I7BR69_9BACT</name>
<protein>
    <submittedName>
        <fullName evidence="3">N-terminal double-transmembrane domain-containing protein</fullName>
    </submittedName>
</protein>
<dbReference type="AlphaFoldDB" id="A0A1I7BR69"/>
<evidence type="ECO:0000313" key="3">
    <source>
        <dbReference type="EMBL" id="SFT89705.1"/>
    </source>
</evidence>
<evidence type="ECO:0000256" key="1">
    <source>
        <dbReference type="SAM" id="Phobius"/>
    </source>
</evidence>
<dbReference type="NCBIfam" id="TIGR02226">
    <property type="entry name" value="two_anch"/>
    <property type="match status" value="1"/>
</dbReference>
<feature type="domain" description="Aerotolerance regulator N-terminal" evidence="2">
    <location>
        <begin position="1"/>
        <end position="75"/>
    </location>
</feature>
<keyword evidence="1" id="KW-0472">Membrane</keyword>
<dbReference type="EMBL" id="FPBF01000003">
    <property type="protein sequence ID" value="SFT89705.1"/>
    <property type="molecule type" value="Genomic_DNA"/>
</dbReference>
<keyword evidence="4" id="KW-1185">Reference proteome</keyword>
<dbReference type="InterPro" id="IPR011933">
    <property type="entry name" value="Double_TM_dom"/>
</dbReference>
<reference evidence="4" key="1">
    <citation type="submission" date="2016-10" db="EMBL/GenBank/DDBJ databases">
        <authorList>
            <person name="Varghese N."/>
            <person name="Submissions S."/>
        </authorList>
    </citation>
    <scope>NUCLEOTIDE SEQUENCE [LARGE SCALE GENOMIC DNA]</scope>
    <source>
        <strain evidence="4">DSM 23445</strain>
    </source>
</reference>
<feature type="transmembrane region" description="Helical" evidence="1">
    <location>
        <begin position="56"/>
        <end position="78"/>
    </location>
</feature>
<proteinExistence type="predicted"/>
<dbReference type="Proteomes" id="UP000199673">
    <property type="component" value="Unassembled WGS sequence"/>
</dbReference>
<dbReference type="RefSeq" id="WP_091693774.1">
    <property type="nucleotide sequence ID" value="NZ_FPBF01000003.1"/>
</dbReference>
<dbReference type="InterPro" id="IPR024163">
    <property type="entry name" value="Aerotolerance_reg_N"/>
</dbReference>
<feature type="transmembrane region" description="Helical" evidence="1">
    <location>
        <begin position="366"/>
        <end position="385"/>
    </location>
</feature>
<organism evidence="3 4">
    <name type="scientific">Algoriphagus locisalis</name>
    <dbReference type="NCBI Taxonomy" id="305507"/>
    <lineage>
        <taxon>Bacteria</taxon>
        <taxon>Pseudomonadati</taxon>
        <taxon>Bacteroidota</taxon>
        <taxon>Cytophagia</taxon>
        <taxon>Cytophagales</taxon>
        <taxon>Cyclobacteriaceae</taxon>
        <taxon>Algoriphagus</taxon>
    </lineage>
</organism>
<feature type="transmembrane region" description="Helical" evidence="1">
    <location>
        <begin position="7"/>
        <end position="24"/>
    </location>
</feature>
<evidence type="ECO:0000313" key="4">
    <source>
        <dbReference type="Proteomes" id="UP000199673"/>
    </source>
</evidence>
<gene>
    <name evidence="3" type="ORF">SAMN04489724_2631</name>
</gene>
<evidence type="ECO:0000259" key="2">
    <source>
        <dbReference type="Pfam" id="PF07584"/>
    </source>
</evidence>
<dbReference type="OrthoDB" id="890881at2"/>
<dbReference type="STRING" id="305507.SAMN04489724_2631"/>
<accession>A0A1I7BR69</accession>
<dbReference type="Pfam" id="PF07584">
    <property type="entry name" value="BatA"/>
    <property type="match status" value="1"/>
</dbReference>
<keyword evidence="1 3" id="KW-0812">Transmembrane</keyword>
<keyword evidence="1" id="KW-1133">Transmembrane helix</keyword>
<sequence>MQFLQPILLWGLLGISIPFLIHLWRGKKGTLLSWAAMHWLPTQESSVANGIRLENILVLILRILMLVLLVFLLSQLFLPKLNEAAEARIIHLVQPSNQVTEEYRFEIQQALEKGEEVFWADDVLSPIESMEELNSTQKKLSLQGSLDQVPSEATELNLYLSNSKNAFGAAFFLSKIKPKLHLGSSELGKSQPQSLALDGGKVLQANKQGLLDSLPKGQDMTSSMSLGKEQFGYFLAEGNSSERVVIQAAFEAINEVYGFEFVEKEQVEKAKLVFDSELPAESRGDKLYFISGNHSFSEQANLLTYSDRLDFEASEQVQTGRLPELILEEFLAFSGIEQQDVKLSYAQVERRFLVQSDKSQSKKANLNLLLLGLFLGCFAAERYFANQQGI</sequence>